<dbReference type="PANTHER" id="PTHR46018:SF2">
    <property type="entry name" value="ZINC PHOSPHODIESTERASE ELAC PROTEIN 1"/>
    <property type="match status" value="1"/>
</dbReference>
<keyword evidence="1" id="KW-0255">Endonuclease</keyword>
<feature type="domain" description="Metallo-beta-lactamase" evidence="3">
    <location>
        <begin position="21"/>
        <end position="70"/>
    </location>
</feature>
<dbReference type="EMBL" id="BAAAYN010000038">
    <property type="protein sequence ID" value="GAA3392640.1"/>
    <property type="molecule type" value="Genomic_DNA"/>
</dbReference>
<protein>
    <submittedName>
        <fullName evidence="4">MBL fold metallo-hydrolase</fullName>
    </submittedName>
</protein>
<evidence type="ECO:0000256" key="2">
    <source>
        <dbReference type="ARBA" id="ARBA00022801"/>
    </source>
</evidence>
<sequence length="324" mass="33549">MPVLEVTLLGTNGGPPPLAGRFGISSALVVNGATYVVDCGRGAVSQYVRAGLSMPSLTAIFLTHLHADHTVDYFSFPLLAGGASGTRGFSEPIGVYGPGPSGHESGVAGAPGPVPGTVEMTRLANRAFAAHTTFFSSEHFGVDPASMVDVHDVLPPASVGASLTETAPPMEPFVVMTDDNVRVSAVLVPHGAVFPAYAYRFDTAHGSVVFSGDTARSDNLGRLAHRADLLVHEAAAAEALPALGLRPALLEHIRDVHTDVADLGAIAVAADVGAVVVNHLSPGALAAEEWQSLIDRSRENAGFRGEMILGEDLMRIPVSARAAR</sequence>
<dbReference type="InterPro" id="IPR044094">
    <property type="entry name" value="AtsA-like_MBL-fold"/>
</dbReference>
<gene>
    <name evidence="4" type="ORF">GCM10020369_55150</name>
</gene>
<dbReference type="CDD" id="cd07719">
    <property type="entry name" value="arylsulfatase_AtsA-like_MBL-fold"/>
    <property type="match status" value="1"/>
</dbReference>
<evidence type="ECO:0000256" key="1">
    <source>
        <dbReference type="ARBA" id="ARBA00022759"/>
    </source>
</evidence>
<dbReference type="PANTHER" id="PTHR46018">
    <property type="entry name" value="ZINC PHOSPHODIESTERASE ELAC PROTEIN 1"/>
    <property type="match status" value="1"/>
</dbReference>
<organism evidence="4 5">
    <name type="scientific">Cryptosporangium minutisporangium</name>
    <dbReference type="NCBI Taxonomy" id="113569"/>
    <lineage>
        <taxon>Bacteria</taxon>
        <taxon>Bacillati</taxon>
        <taxon>Actinomycetota</taxon>
        <taxon>Actinomycetes</taxon>
        <taxon>Cryptosporangiales</taxon>
        <taxon>Cryptosporangiaceae</taxon>
        <taxon>Cryptosporangium</taxon>
    </lineage>
</organism>
<evidence type="ECO:0000313" key="4">
    <source>
        <dbReference type="EMBL" id="GAA3392640.1"/>
    </source>
</evidence>
<dbReference type="Proteomes" id="UP001501676">
    <property type="component" value="Unassembled WGS sequence"/>
</dbReference>
<reference evidence="5" key="1">
    <citation type="journal article" date="2019" name="Int. J. Syst. Evol. Microbiol.">
        <title>The Global Catalogue of Microorganisms (GCM) 10K type strain sequencing project: providing services to taxonomists for standard genome sequencing and annotation.</title>
        <authorList>
            <consortium name="The Broad Institute Genomics Platform"/>
            <consortium name="The Broad Institute Genome Sequencing Center for Infectious Disease"/>
            <person name="Wu L."/>
            <person name="Ma J."/>
        </authorList>
    </citation>
    <scope>NUCLEOTIDE SEQUENCE [LARGE SCALE GENOMIC DNA]</scope>
    <source>
        <strain evidence="5">JCM 9458</strain>
    </source>
</reference>
<dbReference type="InterPro" id="IPR001279">
    <property type="entry name" value="Metallo-B-lactamas"/>
</dbReference>
<accession>A0ABP6T592</accession>
<comment type="caution">
    <text evidence="4">The sequence shown here is derived from an EMBL/GenBank/DDBJ whole genome shotgun (WGS) entry which is preliminary data.</text>
</comment>
<dbReference type="Pfam" id="PF00753">
    <property type="entry name" value="Lactamase_B"/>
    <property type="match status" value="1"/>
</dbReference>
<proteinExistence type="predicted"/>
<evidence type="ECO:0000259" key="3">
    <source>
        <dbReference type="Pfam" id="PF00753"/>
    </source>
</evidence>
<keyword evidence="2" id="KW-0378">Hydrolase</keyword>
<keyword evidence="5" id="KW-1185">Reference proteome</keyword>
<dbReference type="SUPFAM" id="SSF56281">
    <property type="entry name" value="Metallo-hydrolase/oxidoreductase"/>
    <property type="match status" value="1"/>
</dbReference>
<evidence type="ECO:0000313" key="5">
    <source>
        <dbReference type="Proteomes" id="UP001501676"/>
    </source>
</evidence>
<name>A0ABP6T592_9ACTN</name>
<dbReference type="InterPro" id="IPR036866">
    <property type="entry name" value="RibonucZ/Hydroxyglut_hydro"/>
</dbReference>
<keyword evidence="1" id="KW-0540">Nuclease</keyword>
<dbReference type="Gene3D" id="3.60.15.10">
    <property type="entry name" value="Ribonuclease Z/Hydroxyacylglutathione hydrolase-like"/>
    <property type="match status" value="1"/>
</dbReference>